<reference evidence="1" key="1">
    <citation type="submission" date="2022-04" db="EMBL/GenBank/DDBJ databases">
        <title>A functionally conserved STORR gene fusion in Papaver species that diverged 16.8 million years ago.</title>
        <authorList>
            <person name="Catania T."/>
        </authorList>
    </citation>
    <scope>NUCLEOTIDE SEQUENCE</scope>
    <source>
        <strain evidence="1">S-188037</strain>
    </source>
</reference>
<evidence type="ECO:0000313" key="2">
    <source>
        <dbReference type="Proteomes" id="UP001202328"/>
    </source>
</evidence>
<accession>A0AAD4T3H1</accession>
<gene>
    <name evidence="1" type="ORF">MKW98_009986</name>
</gene>
<proteinExistence type="predicted"/>
<evidence type="ECO:0000313" key="1">
    <source>
        <dbReference type="EMBL" id="KAI3935067.1"/>
    </source>
</evidence>
<dbReference type="AlphaFoldDB" id="A0AAD4T3H1"/>
<sequence>MEDEEEGEASDRGSAMRYVPFFRVCSSTDPYVTATTGSSNVISKKIVHWRSHLKVP</sequence>
<dbReference type="Proteomes" id="UP001202328">
    <property type="component" value="Unassembled WGS sequence"/>
</dbReference>
<keyword evidence="2" id="KW-1185">Reference proteome</keyword>
<organism evidence="1 2">
    <name type="scientific">Papaver atlanticum</name>
    <dbReference type="NCBI Taxonomy" id="357466"/>
    <lineage>
        <taxon>Eukaryota</taxon>
        <taxon>Viridiplantae</taxon>
        <taxon>Streptophyta</taxon>
        <taxon>Embryophyta</taxon>
        <taxon>Tracheophyta</taxon>
        <taxon>Spermatophyta</taxon>
        <taxon>Magnoliopsida</taxon>
        <taxon>Ranunculales</taxon>
        <taxon>Papaveraceae</taxon>
        <taxon>Papaveroideae</taxon>
        <taxon>Papaver</taxon>
    </lineage>
</organism>
<protein>
    <submittedName>
        <fullName evidence="1">Uncharacterized protein</fullName>
    </submittedName>
</protein>
<name>A0AAD4T3H1_9MAGN</name>
<comment type="caution">
    <text evidence="1">The sequence shown here is derived from an EMBL/GenBank/DDBJ whole genome shotgun (WGS) entry which is preliminary data.</text>
</comment>
<dbReference type="EMBL" id="JAJJMB010006318">
    <property type="protein sequence ID" value="KAI3935067.1"/>
    <property type="molecule type" value="Genomic_DNA"/>
</dbReference>